<evidence type="ECO:0000313" key="4">
    <source>
        <dbReference type="EMBL" id="MDQ0362168.1"/>
    </source>
</evidence>
<organism evidence="4 5">
    <name type="scientific">Breznakia pachnodae</name>
    <dbReference type="NCBI Taxonomy" id="265178"/>
    <lineage>
        <taxon>Bacteria</taxon>
        <taxon>Bacillati</taxon>
        <taxon>Bacillota</taxon>
        <taxon>Erysipelotrichia</taxon>
        <taxon>Erysipelotrichales</taxon>
        <taxon>Erysipelotrichaceae</taxon>
        <taxon>Breznakia</taxon>
    </lineage>
</organism>
<name>A0ABU0E645_9FIRM</name>
<feature type="region of interest" description="Disordered" evidence="2">
    <location>
        <begin position="309"/>
        <end position="328"/>
    </location>
</feature>
<evidence type="ECO:0000256" key="2">
    <source>
        <dbReference type="SAM" id="MobiDB-lite"/>
    </source>
</evidence>
<evidence type="ECO:0000256" key="1">
    <source>
        <dbReference type="ARBA" id="ARBA00022801"/>
    </source>
</evidence>
<dbReference type="EC" id="3.4.22.70" evidence="4"/>
<dbReference type="InterPro" id="IPR009835">
    <property type="entry name" value="SrtB"/>
</dbReference>
<comment type="caution">
    <text evidence="4">The sequence shown here is derived from an EMBL/GenBank/DDBJ whole genome shotgun (WGS) entry which is preliminary data.</text>
</comment>
<keyword evidence="3" id="KW-0472">Membrane</keyword>
<accession>A0ABU0E645</accession>
<proteinExistence type="predicted"/>
<dbReference type="RefSeq" id="WP_307409530.1">
    <property type="nucleotide sequence ID" value="NZ_JAUSUR010000005.1"/>
</dbReference>
<feature type="transmembrane region" description="Helical" evidence="3">
    <location>
        <begin position="282"/>
        <end position="303"/>
    </location>
</feature>
<dbReference type="CDD" id="cd05826">
    <property type="entry name" value="Sortase_B"/>
    <property type="match status" value="1"/>
</dbReference>
<feature type="transmembrane region" description="Helical" evidence="3">
    <location>
        <begin position="21"/>
        <end position="49"/>
    </location>
</feature>
<evidence type="ECO:0000313" key="5">
    <source>
        <dbReference type="Proteomes" id="UP001230220"/>
    </source>
</evidence>
<dbReference type="Gene3D" id="2.40.260.10">
    <property type="entry name" value="Sortase"/>
    <property type="match status" value="1"/>
</dbReference>
<keyword evidence="3" id="KW-0812">Transmembrane</keyword>
<dbReference type="NCBIfam" id="TIGR03064">
    <property type="entry name" value="sortase_srtB"/>
    <property type="match status" value="1"/>
</dbReference>
<dbReference type="Pfam" id="PF04203">
    <property type="entry name" value="Sortase"/>
    <property type="match status" value="1"/>
</dbReference>
<dbReference type="SUPFAM" id="SSF63817">
    <property type="entry name" value="Sortase"/>
    <property type="match status" value="1"/>
</dbReference>
<protein>
    <submittedName>
        <fullName evidence="4">Sortase B</fullName>
        <ecNumber evidence="4">3.4.22.70</ecNumber>
    </submittedName>
</protein>
<gene>
    <name evidence="4" type="ORF">J2S15_002921</name>
</gene>
<keyword evidence="3" id="KW-1133">Transmembrane helix</keyword>
<dbReference type="GO" id="GO:0016787">
    <property type="term" value="F:hydrolase activity"/>
    <property type="evidence" value="ECO:0007669"/>
    <property type="project" value="UniProtKB-KW"/>
</dbReference>
<reference evidence="4 5" key="1">
    <citation type="submission" date="2023-07" db="EMBL/GenBank/DDBJ databases">
        <title>Genomic Encyclopedia of Type Strains, Phase IV (KMG-IV): sequencing the most valuable type-strain genomes for metagenomic binning, comparative biology and taxonomic classification.</title>
        <authorList>
            <person name="Goeker M."/>
        </authorList>
    </citation>
    <scope>NUCLEOTIDE SEQUENCE [LARGE SCALE GENOMIC DNA]</scope>
    <source>
        <strain evidence="4 5">DSM 16784</strain>
    </source>
</reference>
<keyword evidence="5" id="KW-1185">Reference proteome</keyword>
<dbReference type="EMBL" id="JAUSUR010000005">
    <property type="protein sequence ID" value="MDQ0362168.1"/>
    <property type="molecule type" value="Genomic_DNA"/>
</dbReference>
<sequence>MKETNKKDTFINNKKELQIKVIRGFSTGVDYVVMLIFLLLMLFGCYALWDNNQVLYEADSARYEAYKPTSTDSVSFEELQDINDEVFAWLTVYGTHIDYPVTQADDNSKYLNKNAKGEFSLAGSIYLDYENNPDFSDFNSIVYGHHMEKDAMFGNLDQFLDKDVFDKYKYGNLYVNGENHGIEFFAYLEVDAYNRKIYNPGVEGEENKEEYLSYLLSISTYTRDIGISADDQIILLSTCANETTNGRYILVGRLSDETFDDPFIGSEDSGLNNDSAFTSSSLFRIILLVILGILLLFLLLYLLMRRRKKDQEEEMKKGEDAKDDKEKN</sequence>
<dbReference type="InterPro" id="IPR023365">
    <property type="entry name" value="Sortase_dom-sf"/>
</dbReference>
<keyword evidence="1 4" id="KW-0378">Hydrolase</keyword>
<dbReference type="InterPro" id="IPR005754">
    <property type="entry name" value="Sortase"/>
</dbReference>
<evidence type="ECO:0000256" key="3">
    <source>
        <dbReference type="SAM" id="Phobius"/>
    </source>
</evidence>
<dbReference type="Proteomes" id="UP001230220">
    <property type="component" value="Unassembled WGS sequence"/>
</dbReference>